<name>C9SFZ4_VERA1</name>
<feature type="transmembrane region" description="Helical" evidence="1">
    <location>
        <begin position="28"/>
        <end position="54"/>
    </location>
</feature>
<dbReference type="AlphaFoldDB" id="C9SFZ4"/>
<keyword evidence="1" id="KW-0472">Membrane</keyword>
<dbReference type="KEGG" id="val:VDBG_03507"/>
<sequence length="55" mass="5241">MAVVTIVAGGLLAALLQAGVLRMGANGLVGLGGTQDCILCVGVYGAVMAVVAGIL</sequence>
<evidence type="ECO:0000313" key="3">
    <source>
        <dbReference type="Proteomes" id="UP000008698"/>
    </source>
</evidence>
<dbReference type="GeneID" id="9532239"/>
<proteinExistence type="predicted"/>
<dbReference type="HOGENOM" id="CLU_3034125_0_0_1"/>
<gene>
    <name evidence="2" type="ORF">VDBG_03507</name>
</gene>
<evidence type="ECO:0000256" key="1">
    <source>
        <dbReference type="SAM" id="Phobius"/>
    </source>
</evidence>
<keyword evidence="3" id="KW-1185">Reference proteome</keyword>
<keyword evidence="1" id="KW-1133">Transmembrane helix</keyword>
<dbReference type="Proteomes" id="UP000008698">
    <property type="component" value="Unassembled WGS sequence"/>
</dbReference>
<dbReference type="EMBL" id="DS985217">
    <property type="protein sequence ID" value="EEY17398.1"/>
    <property type="molecule type" value="Genomic_DNA"/>
</dbReference>
<keyword evidence="1" id="KW-0812">Transmembrane</keyword>
<organism evidence="3">
    <name type="scientific">Verticillium alfalfae (strain VaMs.102 / ATCC MYA-4576 / FGSC 10136)</name>
    <name type="common">Verticillium wilt of alfalfa</name>
    <name type="synonym">Verticillium albo-atrum</name>
    <dbReference type="NCBI Taxonomy" id="526221"/>
    <lineage>
        <taxon>Eukaryota</taxon>
        <taxon>Fungi</taxon>
        <taxon>Dikarya</taxon>
        <taxon>Ascomycota</taxon>
        <taxon>Pezizomycotina</taxon>
        <taxon>Sordariomycetes</taxon>
        <taxon>Hypocreomycetidae</taxon>
        <taxon>Glomerellales</taxon>
        <taxon>Plectosphaerellaceae</taxon>
        <taxon>Verticillium</taxon>
    </lineage>
</organism>
<dbReference type="RefSeq" id="XP_003005554.1">
    <property type="nucleotide sequence ID" value="XM_003005508.1"/>
</dbReference>
<accession>C9SFZ4</accession>
<evidence type="ECO:0000313" key="2">
    <source>
        <dbReference type="EMBL" id="EEY17398.1"/>
    </source>
</evidence>
<dbReference type="STRING" id="526221.C9SFZ4"/>
<reference evidence="3" key="1">
    <citation type="journal article" date="2011" name="PLoS Pathog.">
        <title>Comparative genomics yields insights into niche adaptation of plant vascular wilt pathogens.</title>
        <authorList>
            <person name="Klosterman S.J."/>
            <person name="Subbarao K.V."/>
            <person name="Kang S."/>
            <person name="Veronese P."/>
            <person name="Gold S.E."/>
            <person name="Thomma B.P.H.J."/>
            <person name="Chen Z."/>
            <person name="Henrissat B."/>
            <person name="Lee Y.-H."/>
            <person name="Park J."/>
            <person name="Garcia-Pedrajas M.D."/>
            <person name="Barbara D.J."/>
            <person name="Anchieta A."/>
            <person name="de Jonge R."/>
            <person name="Santhanam P."/>
            <person name="Maruthachalam K."/>
            <person name="Atallah Z."/>
            <person name="Amyotte S.G."/>
            <person name="Paz Z."/>
            <person name="Inderbitzin P."/>
            <person name="Hayes R.J."/>
            <person name="Heiman D.I."/>
            <person name="Young S."/>
            <person name="Zeng Q."/>
            <person name="Engels R."/>
            <person name="Galagan J."/>
            <person name="Cuomo C.A."/>
            <person name="Dobinson K.F."/>
            <person name="Ma L.-J."/>
        </authorList>
    </citation>
    <scope>NUCLEOTIDE SEQUENCE [LARGE SCALE GENOMIC DNA]</scope>
    <source>
        <strain evidence="3">VaMs.102 / ATCC MYA-4576 / FGSC 10136</strain>
    </source>
</reference>
<protein>
    <submittedName>
        <fullName evidence="2">Predicted protein</fullName>
    </submittedName>
</protein>